<evidence type="ECO:0000313" key="2">
    <source>
        <dbReference type="EMBL" id="TDO27221.1"/>
    </source>
</evidence>
<protein>
    <submittedName>
        <fullName evidence="2">Uncharacterized protein</fullName>
    </submittedName>
</protein>
<dbReference type="AlphaFoldDB" id="A0A4R6IXS9"/>
<dbReference type="RefSeq" id="WP_133475081.1">
    <property type="nucleotide sequence ID" value="NZ_SNWP01000011.1"/>
</dbReference>
<sequence>MLTDEQIQELYAYCKRKNILYYDIQVEIVDHMANAIEEKMQADTSLGFKQALEQVHFSFGSFGLRDIVSSKTAAMRKKYGRIQRRLFYAYFTFPKILLAIMLLLGVITVDRFLPEPFLAGTVIFIAIIALIQLIRVERERSVFRKSYQKKLLMTDRQFFDFSFYYLMVILQIVTGLFKNPLDSWVGKELRGDIELYGLTVILILYIINSLVKLAMLQDVHKEARDKYPAAFA</sequence>
<keyword evidence="1" id="KW-1133">Transmembrane helix</keyword>
<keyword evidence="3" id="KW-1185">Reference proteome</keyword>
<accession>A0A4R6IXS9</accession>
<feature type="transmembrane region" description="Helical" evidence="1">
    <location>
        <begin position="157"/>
        <end position="177"/>
    </location>
</feature>
<organism evidence="2 3">
    <name type="scientific">Sediminibacterium goheungense</name>
    <dbReference type="NCBI Taxonomy" id="1086393"/>
    <lineage>
        <taxon>Bacteria</taxon>
        <taxon>Pseudomonadati</taxon>
        <taxon>Bacteroidota</taxon>
        <taxon>Chitinophagia</taxon>
        <taxon>Chitinophagales</taxon>
        <taxon>Chitinophagaceae</taxon>
        <taxon>Sediminibacterium</taxon>
    </lineage>
</organism>
<keyword evidence="1" id="KW-0472">Membrane</keyword>
<reference evidence="2 3" key="1">
    <citation type="submission" date="2019-03" db="EMBL/GenBank/DDBJ databases">
        <title>Genomic Encyclopedia of Archaeal and Bacterial Type Strains, Phase II (KMG-II): from individual species to whole genera.</title>
        <authorList>
            <person name="Goeker M."/>
        </authorList>
    </citation>
    <scope>NUCLEOTIDE SEQUENCE [LARGE SCALE GENOMIC DNA]</scope>
    <source>
        <strain evidence="2 3">DSM 28323</strain>
    </source>
</reference>
<feature type="transmembrane region" description="Helical" evidence="1">
    <location>
        <begin position="197"/>
        <end position="216"/>
    </location>
</feature>
<feature type="transmembrane region" description="Helical" evidence="1">
    <location>
        <begin position="117"/>
        <end position="136"/>
    </location>
</feature>
<dbReference type="EMBL" id="SNWP01000011">
    <property type="protein sequence ID" value="TDO27221.1"/>
    <property type="molecule type" value="Genomic_DNA"/>
</dbReference>
<keyword evidence="1" id="KW-0812">Transmembrane</keyword>
<gene>
    <name evidence="2" type="ORF">BC659_2542</name>
</gene>
<evidence type="ECO:0000313" key="3">
    <source>
        <dbReference type="Proteomes" id="UP000295741"/>
    </source>
</evidence>
<dbReference type="OrthoDB" id="662673at2"/>
<feature type="transmembrane region" description="Helical" evidence="1">
    <location>
        <begin position="86"/>
        <end position="105"/>
    </location>
</feature>
<dbReference type="Proteomes" id="UP000295741">
    <property type="component" value="Unassembled WGS sequence"/>
</dbReference>
<name>A0A4R6IXS9_9BACT</name>
<comment type="caution">
    <text evidence="2">The sequence shown here is derived from an EMBL/GenBank/DDBJ whole genome shotgun (WGS) entry which is preliminary data.</text>
</comment>
<proteinExistence type="predicted"/>
<evidence type="ECO:0000256" key="1">
    <source>
        <dbReference type="SAM" id="Phobius"/>
    </source>
</evidence>